<dbReference type="GO" id="GO:0006355">
    <property type="term" value="P:regulation of DNA-templated transcription"/>
    <property type="evidence" value="ECO:0007669"/>
    <property type="project" value="InterPro"/>
</dbReference>
<dbReference type="PROSITE" id="PS00622">
    <property type="entry name" value="HTH_LUXR_1"/>
    <property type="match status" value="1"/>
</dbReference>
<dbReference type="PANTHER" id="PTHR44688">
    <property type="entry name" value="DNA-BINDING TRANSCRIPTIONAL ACTIVATOR DEVR_DOSR"/>
    <property type="match status" value="1"/>
</dbReference>
<dbReference type="PANTHER" id="PTHR44688:SF16">
    <property type="entry name" value="DNA-BINDING TRANSCRIPTIONAL ACTIVATOR DEVR_DOSR"/>
    <property type="match status" value="1"/>
</dbReference>
<dbReference type="PRINTS" id="PR00038">
    <property type="entry name" value="HTHLUXR"/>
</dbReference>
<evidence type="ECO:0000256" key="3">
    <source>
        <dbReference type="ARBA" id="ARBA00023163"/>
    </source>
</evidence>
<dbReference type="Pfam" id="PF00196">
    <property type="entry name" value="GerE"/>
    <property type="match status" value="1"/>
</dbReference>
<protein>
    <recommendedName>
        <fullName evidence="4">HTH luxR-type domain-containing protein</fullName>
    </recommendedName>
</protein>
<evidence type="ECO:0000313" key="6">
    <source>
        <dbReference type="Proteomes" id="UP000065151"/>
    </source>
</evidence>
<dbReference type="KEGG" id="psul:AU252_21195"/>
<keyword evidence="3" id="KW-0804">Transcription</keyword>
<dbReference type="SUPFAM" id="SSF46894">
    <property type="entry name" value="C-terminal effector domain of the bipartite response regulators"/>
    <property type="match status" value="1"/>
</dbReference>
<keyword evidence="1" id="KW-0805">Transcription regulation</keyword>
<dbReference type="InterPro" id="IPR036388">
    <property type="entry name" value="WH-like_DNA-bd_sf"/>
</dbReference>
<dbReference type="InterPro" id="IPR016032">
    <property type="entry name" value="Sig_transdc_resp-reg_C-effctor"/>
</dbReference>
<dbReference type="EMBL" id="CP013747">
    <property type="protein sequence ID" value="ALV43371.1"/>
    <property type="molecule type" value="Genomic_DNA"/>
</dbReference>
<reference evidence="5 6" key="1">
    <citation type="submission" date="2015-12" db="EMBL/GenBank/DDBJ databases">
        <authorList>
            <person name="Shamseldin A."/>
            <person name="Moawad H."/>
            <person name="Abd El-Rahim W.M."/>
            <person name="Sadowsky M.J."/>
        </authorList>
    </citation>
    <scope>NUCLEOTIDE SEQUENCE [LARGE SCALE GENOMIC DNA]</scope>
    <source>
        <strain evidence="5 6">Ar51</strain>
    </source>
</reference>
<feature type="domain" description="HTH luxR-type" evidence="4">
    <location>
        <begin position="179"/>
        <end position="243"/>
    </location>
</feature>
<keyword evidence="2" id="KW-0238">DNA-binding</keyword>
<accession>A0A0U3QPC0</accession>
<dbReference type="GO" id="GO:0003677">
    <property type="term" value="F:DNA binding"/>
    <property type="evidence" value="ECO:0007669"/>
    <property type="project" value="UniProtKB-KW"/>
</dbReference>
<name>A0A0U3QPC0_9MICC</name>
<dbReference type="SMART" id="SM00421">
    <property type="entry name" value="HTH_LUXR"/>
    <property type="match status" value="1"/>
</dbReference>
<evidence type="ECO:0000313" key="5">
    <source>
        <dbReference type="EMBL" id="ALV43371.1"/>
    </source>
</evidence>
<dbReference type="CDD" id="cd06170">
    <property type="entry name" value="LuxR_C_like"/>
    <property type="match status" value="1"/>
</dbReference>
<gene>
    <name evidence="5" type="ORF">AU252_21195</name>
</gene>
<evidence type="ECO:0000256" key="2">
    <source>
        <dbReference type="ARBA" id="ARBA00023125"/>
    </source>
</evidence>
<evidence type="ECO:0000259" key="4">
    <source>
        <dbReference type="PROSITE" id="PS50043"/>
    </source>
</evidence>
<evidence type="ECO:0000256" key="1">
    <source>
        <dbReference type="ARBA" id="ARBA00023015"/>
    </source>
</evidence>
<sequence>MDPAADFAAQLNHLGDRDAYLDAASQFLLKLFPSDHAAWSSLDARAGTAEVVAYPHYSGANVQKMMLDMYDEHPFAASVQTDGVGGDWRPRRLSDLVSDLELYRTRAFQEALSIVGVNRQLVLFTAGCRVDYFHCWTMNRWNHDFSDNDASLAQQIQPMLQLLDSAYAGGNAHRVAETANAEAYSLTAREQQVMRLLGQGLKATGIGRLLGCSPRTVAKHIEHAYTKLGSNNRVDALRRLRGE</sequence>
<dbReference type="PROSITE" id="PS50043">
    <property type="entry name" value="HTH_LUXR_2"/>
    <property type="match status" value="1"/>
</dbReference>
<dbReference type="AlphaFoldDB" id="A0A0U3QPC0"/>
<proteinExistence type="predicted"/>
<dbReference type="STRING" id="121292.AU252_21195"/>
<dbReference type="Gene3D" id="1.10.10.10">
    <property type="entry name" value="Winged helix-like DNA-binding domain superfamily/Winged helix DNA-binding domain"/>
    <property type="match status" value="1"/>
</dbReference>
<organism evidence="5">
    <name type="scientific">Pseudarthrobacter sulfonivorans</name>
    <dbReference type="NCBI Taxonomy" id="121292"/>
    <lineage>
        <taxon>Bacteria</taxon>
        <taxon>Bacillati</taxon>
        <taxon>Actinomycetota</taxon>
        <taxon>Actinomycetes</taxon>
        <taxon>Micrococcales</taxon>
        <taxon>Micrococcaceae</taxon>
        <taxon>Pseudarthrobacter</taxon>
    </lineage>
</organism>
<dbReference type="InterPro" id="IPR000792">
    <property type="entry name" value="Tscrpt_reg_LuxR_C"/>
</dbReference>
<dbReference type="Proteomes" id="UP000065151">
    <property type="component" value="Chromosome"/>
</dbReference>
<dbReference type="RefSeq" id="WP_058932404.1">
    <property type="nucleotide sequence ID" value="NZ_CP013747.1"/>
</dbReference>